<dbReference type="Proteomes" id="UP000250321">
    <property type="component" value="Unassembled WGS sequence"/>
</dbReference>
<keyword evidence="2" id="KW-1133">Transmembrane helix</keyword>
<dbReference type="EMBL" id="PJQY01001701">
    <property type="protein sequence ID" value="PQQ00385.1"/>
    <property type="molecule type" value="Genomic_DNA"/>
</dbReference>
<feature type="transmembrane region" description="Helical" evidence="2">
    <location>
        <begin position="6"/>
        <end position="27"/>
    </location>
</feature>
<evidence type="ECO:0000313" key="4">
    <source>
        <dbReference type="Proteomes" id="UP000250321"/>
    </source>
</evidence>
<feature type="coiled-coil region" evidence="1">
    <location>
        <begin position="35"/>
        <end position="69"/>
    </location>
</feature>
<keyword evidence="1" id="KW-0175">Coiled coil</keyword>
<evidence type="ECO:0000256" key="1">
    <source>
        <dbReference type="SAM" id="Coils"/>
    </source>
</evidence>
<evidence type="ECO:0000313" key="3">
    <source>
        <dbReference type="EMBL" id="PQQ00385.1"/>
    </source>
</evidence>
<dbReference type="AlphaFoldDB" id="A0A314XY68"/>
<protein>
    <submittedName>
        <fullName evidence="3">Uncharacterized protein</fullName>
    </submittedName>
</protein>
<keyword evidence="2" id="KW-0812">Transmembrane</keyword>
<keyword evidence="4" id="KW-1185">Reference proteome</keyword>
<proteinExistence type="predicted"/>
<comment type="caution">
    <text evidence="3">The sequence shown here is derived from an EMBL/GenBank/DDBJ whole genome shotgun (WGS) entry which is preliminary data.</text>
</comment>
<dbReference type="OrthoDB" id="1913731at2759"/>
<organism evidence="3 4">
    <name type="scientific">Prunus yedoensis var. nudiflora</name>
    <dbReference type="NCBI Taxonomy" id="2094558"/>
    <lineage>
        <taxon>Eukaryota</taxon>
        <taxon>Viridiplantae</taxon>
        <taxon>Streptophyta</taxon>
        <taxon>Embryophyta</taxon>
        <taxon>Tracheophyta</taxon>
        <taxon>Spermatophyta</taxon>
        <taxon>Magnoliopsida</taxon>
        <taxon>eudicotyledons</taxon>
        <taxon>Gunneridae</taxon>
        <taxon>Pentapetalae</taxon>
        <taxon>rosids</taxon>
        <taxon>fabids</taxon>
        <taxon>Rosales</taxon>
        <taxon>Rosaceae</taxon>
        <taxon>Amygdaloideae</taxon>
        <taxon>Amygdaleae</taxon>
        <taxon>Prunus</taxon>
    </lineage>
</organism>
<evidence type="ECO:0000256" key="2">
    <source>
        <dbReference type="SAM" id="Phobius"/>
    </source>
</evidence>
<sequence>MYASFIPLLTVCFLLALSFAIFVVFWIHPHCASCIRRHIITAKEADQRAKEAEIRAQELENELEFYKHKEMHSGRGDFSVALQNVEELSNQSGCSCSRNSTGKTNRCSCHQAHNTCQTVCGCLMSRCLNDRLY</sequence>
<accession>A0A314XY68</accession>
<gene>
    <name evidence="3" type="ORF">Pyn_00232</name>
</gene>
<reference evidence="3 4" key="1">
    <citation type="submission" date="2018-02" db="EMBL/GenBank/DDBJ databases">
        <title>Draft genome of wild Prunus yedoensis var. nudiflora.</title>
        <authorList>
            <person name="Baek S."/>
            <person name="Kim J.-H."/>
            <person name="Choi K."/>
            <person name="Kim G.-B."/>
            <person name="Cho A."/>
            <person name="Jang H."/>
            <person name="Shin C.-H."/>
            <person name="Yu H.-J."/>
            <person name="Mun J.-H."/>
        </authorList>
    </citation>
    <scope>NUCLEOTIDE SEQUENCE [LARGE SCALE GENOMIC DNA]</scope>
    <source>
        <strain evidence="4">cv. Jeju island</strain>
        <tissue evidence="3">Leaf</tissue>
    </source>
</reference>
<name>A0A314XY68_PRUYE</name>
<keyword evidence="2" id="KW-0472">Membrane</keyword>